<evidence type="ECO:0000313" key="2">
    <source>
        <dbReference type="Proteomes" id="UP001152622"/>
    </source>
</evidence>
<gene>
    <name evidence="1" type="ORF">SKAU_G00210690</name>
</gene>
<proteinExistence type="predicted"/>
<sequence>MDVAPVIGDISGPVVDQTAKLILHIIPVFGVWFTPGRNHRPATGFLEERIRNIRKRLRSQQEPRPQREVENEPSRAVIPVSTISAERAEQLKEWLRYNAQPINQVELLMLETAVHRAQWIRENTTKSIQEALIEFPRLTMPGTIAQDFMVLHGEVAPKLFGTWVSNLAEKVLTMAKMEGKFPVQTEELTQDAKGELALRLLPILLPPKVYKIGRKVFRPSIHEAKKAFIDVQPVSMDCLRII</sequence>
<evidence type="ECO:0000313" key="1">
    <source>
        <dbReference type="EMBL" id="KAJ8353502.1"/>
    </source>
</evidence>
<dbReference type="Proteomes" id="UP001152622">
    <property type="component" value="Chromosome 7"/>
</dbReference>
<accession>A0A9Q1F914</accession>
<dbReference type="PANTHER" id="PTHR31025:SF9">
    <property type="entry name" value="SI:DKEY-286J15.1"/>
    <property type="match status" value="1"/>
</dbReference>
<protein>
    <submittedName>
        <fullName evidence="1">Uncharacterized protein</fullName>
    </submittedName>
</protein>
<comment type="caution">
    <text evidence="1">The sequence shown here is derived from an EMBL/GenBank/DDBJ whole genome shotgun (WGS) entry which is preliminary data.</text>
</comment>
<dbReference type="PANTHER" id="PTHR31025">
    <property type="entry name" value="SI:CH211-196P9.1-RELATED"/>
    <property type="match status" value="1"/>
</dbReference>
<dbReference type="AlphaFoldDB" id="A0A9Q1F914"/>
<keyword evidence="2" id="KW-1185">Reference proteome</keyword>
<organism evidence="1 2">
    <name type="scientific">Synaphobranchus kaupii</name>
    <name type="common">Kaup's arrowtooth eel</name>
    <dbReference type="NCBI Taxonomy" id="118154"/>
    <lineage>
        <taxon>Eukaryota</taxon>
        <taxon>Metazoa</taxon>
        <taxon>Chordata</taxon>
        <taxon>Craniata</taxon>
        <taxon>Vertebrata</taxon>
        <taxon>Euteleostomi</taxon>
        <taxon>Actinopterygii</taxon>
        <taxon>Neopterygii</taxon>
        <taxon>Teleostei</taxon>
        <taxon>Anguilliformes</taxon>
        <taxon>Synaphobranchidae</taxon>
        <taxon>Synaphobranchus</taxon>
    </lineage>
</organism>
<reference evidence="1" key="1">
    <citation type="journal article" date="2023" name="Science">
        <title>Genome structures resolve the early diversification of teleost fishes.</title>
        <authorList>
            <person name="Parey E."/>
            <person name="Louis A."/>
            <person name="Montfort J."/>
            <person name="Bouchez O."/>
            <person name="Roques C."/>
            <person name="Iampietro C."/>
            <person name="Lluch J."/>
            <person name="Castinel A."/>
            <person name="Donnadieu C."/>
            <person name="Desvignes T."/>
            <person name="Floi Bucao C."/>
            <person name="Jouanno E."/>
            <person name="Wen M."/>
            <person name="Mejri S."/>
            <person name="Dirks R."/>
            <person name="Jansen H."/>
            <person name="Henkel C."/>
            <person name="Chen W.J."/>
            <person name="Zahm M."/>
            <person name="Cabau C."/>
            <person name="Klopp C."/>
            <person name="Thompson A.W."/>
            <person name="Robinson-Rechavi M."/>
            <person name="Braasch I."/>
            <person name="Lecointre G."/>
            <person name="Bobe J."/>
            <person name="Postlethwait J.H."/>
            <person name="Berthelot C."/>
            <person name="Roest Crollius H."/>
            <person name="Guiguen Y."/>
        </authorList>
    </citation>
    <scope>NUCLEOTIDE SEQUENCE</scope>
    <source>
        <strain evidence="1">WJC10195</strain>
    </source>
</reference>
<name>A0A9Q1F914_SYNKA</name>
<dbReference type="OrthoDB" id="10066002at2759"/>
<dbReference type="EMBL" id="JAINUF010000007">
    <property type="protein sequence ID" value="KAJ8353502.1"/>
    <property type="molecule type" value="Genomic_DNA"/>
</dbReference>